<evidence type="ECO:0000313" key="8">
    <source>
        <dbReference type="Proteomes" id="UP000274201"/>
    </source>
</evidence>
<keyword evidence="3" id="KW-0472">Membrane</keyword>
<evidence type="ECO:0000256" key="4">
    <source>
        <dbReference type="ARBA" id="ARBA00023139"/>
    </source>
</evidence>
<dbReference type="EMBL" id="LR134529">
    <property type="protein sequence ID" value="VEJ44549.1"/>
    <property type="molecule type" value="Genomic_DNA"/>
</dbReference>
<sequence length="59" mass="6431">MKIILKNLTIVLWGSVMIVGCGRKGALELPPATMMDSSKEASVSQSKADKPFILDRLIQ</sequence>
<comment type="subcellular location">
    <subcellularLocation>
        <location evidence="1">Cell outer membrane</location>
        <topology evidence="1">Lipid-anchor</topology>
    </subcellularLocation>
</comment>
<protein>
    <submittedName>
        <fullName evidence="7">Predicted small periplasmic lipoprotein</fullName>
    </submittedName>
</protein>
<organism evidence="7 8">
    <name type="scientific">Bartonella vinsonii</name>
    <name type="common">Rochalimaea vinsonii</name>
    <dbReference type="NCBI Taxonomy" id="33047"/>
    <lineage>
        <taxon>Bacteria</taxon>
        <taxon>Pseudomonadati</taxon>
        <taxon>Pseudomonadota</taxon>
        <taxon>Alphaproteobacteria</taxon>
        <taxon>Hyphomicrobiales</taxon>
        <taxon>Bartonellaceae</taxon>
        <taxon>Bartonella</taxon>
    </lineage>
</organism>
<name>A0A3S4Z322_BARVI</name>
<dbReference type="RefSeq" id="WP_126602044.1">
    <property type="nucleotide sequence ID" value="NZ_LR134529.1"/>
</dbReference>
<evidence type="ECO:0000256" key="2">
    <source>
        <dbReference type="ARBA" id="ARBA00022729"/>
    </source>
</evidence>
<evidence type="ECO:0000313" key="7">
    <source>
        <dbReference type="EMBL" id="VEJ44549.1"/>
    </source>
</evidence>
<dbReference type="InterPro" id="IPR032831">
    <property type="entry name" value="LptM_cons"/>
</dbReference>
<accession>A0A3S4Z322</accession>
<keyword evidence="2" id="KW-0732">Signal</keyword>
<gene>
    <name evidence="7" type="ORF">NCTC12905_00185</name>
</gene>
<dbReference type="AlphaFoldDB" id="A0A3S4Z322"/>
<reference evidence="7 8" key="1">
    <citation type="submission" date="2018-12" db="EMBL/GenBank/DDBJ databases">
        <authorList>
            <consortium name="Pathogen Informatics"/>
        </authorList>
    </citation>
    <scope>NUCLEOTIDE SEQUENCE [LARGE SCALE GENOMIC DNA]</scope>
    <source>
        <strain evidence="7 8">NCTC12905</strain>
    </source>
</reference>
<dbReference type="OrthoDB" id="7926647at2"/>
<keyword evidence="6 7" id="KW-0449">Lipoprotein</keyword>
<evidence type="ECO:0000256" key="3">
    <source>
        <dbReference type="ARBA" id="ARBA00023136"/>
    </source>
</evidence>
<keyword evidence="5" id="KW-0998">Cell outer membrane</keyword>
<dbReference type="PROSITE" id="PS51257">
    <property type="entry name" value="PROKAR_LIPOPROTEIN"/>
    <property type="match status" value="1"/>
</dbReference>
<dbReference type="Proteomes" id="UP000274201">
    <property type="component" value="Chromosome"/>
</dbReference>
<evidence type="ECO:0000256" key="1">
    <source>
        <dbReference type="ARBA" id="ARBA00004459"/>
    </source>
</evidence>
<proteinExistence type="predicted"/>
<evidence type="ECO:0000256" key="6">
    <source>
        <dbReference type="ARBA" id="ARBA00023288"/>
    </source>
</evidence>
<dbReference type="STRING" id="1094497.BVwin_14660"/>
<keyword evidence="4" id="KW-0564">Palmitate</keyword>
<dbReference type="NCBIfam" id="NF047847">
    <property type="entry name" value="SS_mature_LptM"/>
    <property type="match status" value="1"/>
</dbReference>
<evidence type="ECO:0000256" key="5">
    <source>
        <dbReference type="ARBA" id="ARBA00023237"/>
    </source>
</evidence>